<name>A0A286TWY2_9BACT</name>
<dbReference type="RefSeq" id="WP_096893707.1">
    <property type="nucleotide sequence ID" value="NZ_BAOS01000010.1"/>
</dbReference>
<proteinExistence type="predicted"/>
<sequence length="349" mass="40297">MSQITFGGRKREVAEIVKFERAAQVGLLLLGELDGEMELIFPDSYIEKPRKVLKTRIESIRKVLRGEVAKFCRRNFKNLRPEDLAKLYEPLIEHNSSWRLPLLEFIRDFGEPKERVLKGAPLHSTIILSPWGLQMEYPEMHLFRDMAIAYNNVIKIEKQLKLFHGTSWKDVKEQNKRQKISELCRECAYNRRMCILSCFNLVEAYINGISWAYVQTHDISELSNKKQKILTEGQASIIDKLTKIPGIVANDTEPLNVDDDPLKSFRETIKPFRDSIVHASPFSAPERFGGYEKLSKVYELDSPTVENTVSVTFEIISKIHLAVGEQNPLPDWITRNDEGLFIIEMDTNI</sequence>
<accession>A0A286TWY2</accession>
<dbReference type="AlphaFoldDB" id="A0A286TWY2"/>
<reference evidence="2" key="1">
    <citation type="journal article" date="2017" name="Environ. Microbiol. Rep.">
        <title>Genetic Diversity of Marine Anaerobic Ammonium-Oxidizing Bacteria as Revealed by Genomic and Proteomic Analyses of 'Candidatus Scalindua japonica'.</title>
        <authorList>
            <person name="Oshiki M."/>
            <person name="Mizuto K."/>
            <person name="Kimura Z."/>
            <person name="Kindaichi T."/>
            <person name="Satoh H."/>
            <person name="Okabe S."/>
        </authorList>
    </citation>
    <scope>NUCLEOTIDE SEQUENCE [LARGE SCALE GENOMIC DNA]</scope>
    <source>
        <strain evidence="2">husup-a2</strain>
    </source>
</reference>
<evidence type="ECO:0000313" key="1">
    <source>
        <dbReference type="EMBL" id="GAX60384.1"/>
    </source>
</evidence>
<comment type="caution">
    <text evidence="1">The sequence shown here is derived from an EMBL/GenBank/DDBJ whole genome shotgun (WGS) entry which is preliminary data.</text>
</comment>
<evidence type="ECO:0000313" key="2">
    <source>
        <dbReference type="Proteomes" id="UP000218542"/>
    </source>
</evidence>
<gene>
    <name evidence="1" type="ORF">SCALIN_C10_0144</name>
</gene>
<protein>
    <submittedName>
        <fullName evidence="1">ABC-type amino acid transport/signal transduction systems, periplasmic component/domain</fullName>
    </submittedName>
</protein>
<keyword evidence="2" id="KW-1185">Reference proteome</keyword>
<organism evidence="1 2">
    <name type="scientific">Candidatus Scalindua japonica</name>
    <dbReference type="NCBI Taxonomy" id="1284222"/>
    <lineage>
        <taxon>Bacteria</taxon>
        <taxon>Pseudomonadati</taxon>
        <taxon>Planctomycetota</taxon>
        <taxon>Candidatus Brocadiia</taxon>
        <taxon>Candidatus Brocadiales</taxon>
        <taxon>Candidatus Scalinduaceae</taxon>
        <taxon>Candidatus Scalindua</taxon>
    </lineage>
</organism>
<dbReference type="EMBL" id="BAOS01000010">
    <property type="protein sequence ID" value="GAX60384.1"/>
    <property type="molecule type" value="Genomic_DNA"/>
</dbReference>
<dbReference type="OrthoDB" id="5529682at2"/>
<dbReference type="Proteomes" id="UP000218542">
    <property type="component" value="Unassembled WGS sequence"/>
</dbReference>